<keyword evidence="3" id="KW-1185">Reference proteome</keyword>
<dbReference type="STRING" id="70996.SE18_10975"/>
<sequence>MAKPTIVLIHGLFVTKHSWQPWVEHYQAKGYTVLAPAWPGRDHSVAALQQRANDPALAQHDLRESIDVHAQFVQSLPEKPIVIGHSMGGLITQILANRQLISAGVAIDSAPPQGVISTKWSFIKSALPMINPLRSASKPYTMPFEHFQYTFVNGMPLAEQQAIYQSQVVPESLKNLRQSLTSVSKVDFKADHAPLLLIAGEIDQIIPASLNYSNYRKYRHSRSLTDFKQFAGRNHYLVGQPNWQEVADYVLNWVETKALAQQAVAQ</sequence>
<dbReference type="PRINTS" id="PR00111">
    <property type="entry name" value="ABHYDROLASE"/>
</dbReference>
<dbReference type="InterPro" id="IPR029058">
    <property type="entry name" value="AB_hydrolase_fold"/>
</dbReference>
<protein>
    <recommendedName>
        <fullName evidence="1">AB hydrolase-1 domain-containing protein</fullName>
    </recommendedName>
</protein>
<dbReference type="InterPro" id="IPR000073">
    <property type="entry name" value="AB_hydrolase_1"/>
</dbReference>
<evidence type="ECO:0000313" key="3">
    <source>
        <dbReference type="Proteomes" id="UP000050277"/>
    </source>
</evidence>
<proteinExistence type="predicted"/>
<comment type="caution">
    <text evidence="2">The sequence shown here is derived from an EMBL/GenBank/DDBJ whole genome shotgun (WGS) entry which is preliminary data.</text>
</comment>
<dbReference type="Gene3D" id="3.40.50.1820">
    <property type="entry name" value="alpha/beta hydrolase"/>
    <property type="match status" value="1"/>
</dbReference>
<accession>A0A0P6YAH2</accession>
<evidence type="ECO:0000313" key="2">
    <source>
        <dbReference type="EMBL" id="KPL87013.1"/>
    </source>
</evidence>
<gene>
    <name evidence="2" type="ORF">SE18_10975</name>
</gene>
<dbReference type="OrthoDB" id="9112061at2"/>
<reference evidence="2 3" key="1">
    <citation type="submission" date="2015-07" db="EMBL/GenBank/DDBJ databases">
        <title>Whole genome sequence of Herpetosiphon geysericola DSM 7119.</title>
        <authorList>
            <person name="Hemp J."/>
            <person name="Ward L.M."/>
            <person name="Pace L.A."/>
            <person name="Fischer W.W."/>
        </authorList>
    </citation>
    <scope>NUCLEOTIDE SEQUENCE [LARGE SCALE GENOMIC DNA]</scope>
    <source>
        <strain evidence="2 3">DSM 7119</strain>
    </source>
</reference>
<feature type="domain" description="AB hydrolase-1" evidence="1">
    <location>
        <begin position="6"/>
        <end position="248"/>
    </location>
</feature>
<name>A0A0P6YAH2_9CHLR</name>
<dbReference type="SUPFAM" id="SSF53474">
    <property type="entry name" value="alpha/beta-Hydrolases"/>
    <property type="match status" value="1"/>
</dbReference>
<dbReference type="EMBL" id="LGKP01000019">
    <property type="protein sequence ID" value="KPL87013.1"/>
    <property type="molecule type" value="Genomic_DNA"/>
</dbReference>
<evidence type="ECO:0000259" key="1">
    <source>
        <dbReference type="Pfam" id="PF12697"/>
    </source>
</evidence>
<dbReference type="PANTHER" id="PTHR43798">
    <property type="entry name" value="MONOACYLGLYCEROL LIPASE"/>
    <property type="match status" value="1"/>
</dbReference>
<organism evidence="2 3">
    <name type="scientific">Herpetosiphon geysericola</name>
    <dbReference type="NCBI Taxonomy" id="70996"/>
    <lineage>
        <taxon>Bacteria</taxon>
        <taxon>Bacillati</taxon>
        <taxon>Chloroflexota</taxon>
        <taxon>Chloroflexia</taxon>
        <taxon>Herpetosiphonales</taxon>
        <taxon>Herpetosiphonaceae</taxon>
        <taxon>Herpetosiphon</taxon>
    </lineage>
</organism>
<dbReference type="GO" id="GO:0016020">
    <property type="term" value="C:membrane"/>
    <property type="evidence" value="ECO:0007669"/>
    <property type="project" value="TreeGrafter"/>
</dbReference>
<dbReference type="Proteomes" id="UP000050277">
    <property type="component" value="Unassembled WGS sequence"/>
</dbReference>
<dbReference type="InterPro" id="IPR050266">
    <property type="entry name" value="AB_hydrolase_sf"/>
</dbReference>
<dbReference type="Pfam" id="PF12697">
    <property type="entry name" value="Abhydrolase_6"/>
    <property type="match status" value="1"/>
</dbReference>
<dbReference type="RefSeq" id="WP_054534500.1">
    <property type="nucleotide sequence ID" value="NZ_LGKP01000019.1"/>
</dbReference>
<dbReference type="PANTHER" id="PTHR43798:SF33">
    <property type="entry name" value="HYDROLASE, PUTATIVE (AFU_ORTHOLOGUE AFUA_2G14860)-RELATED"/>
    <property type="match status" value="1"/>
</dbReference>
<dbReference type="AlphaFoldDB" id="A0A0P6YAH2"/>